<dbReference type="PANTHER" id="PTHR36886:SF9">
    <property type="match status" value="1"/>
</dbReference>
<feature type="region of interest" description="Disordered" evidence="1">
    <location>
        <begin position="484"/>
        <end position="548"/>
    </location>
</feature>
<evidence type="ECO:0000313" key="3">
    <source>
        <dbReference type="Proteomes" id="UP000298652"/>
    </source>
</evidence>
<evidence type="ECO:0000256" key="1">
    <source>
        <dbReference type="SAM" id="MobiDB-lite"/>
    </source>
</evidence>
<protein>
    <submittedName>
        <fullName evidence="2">Uncharacterized protein</fullName>
    </submittedName>
</protein>
<sequence length="1029" mass="114662">MSSKRLLLPSIHGQSLGQAARGYSCTEKYDWQNLTRHQSEQAAREQPDHDATLHCHMPGRLGEYTASHGSGHSSETHGRGNGVGGPCHLSSCSYGGCHGQNHACLSNTSKQARRSISPGRDPIISYRCKRSLPFGNVHHCAKGADRQICRAGSCRKNFSTNQGSSSQNRHNHDDRYLPTKVDFLYDHFSEIDAARHRSYMCNFHSKRKGNSWKDPISSQGRSCQRDEVARAHPKRPVNEFRSHHHEQLELSPNEDFHECLDSCRTFRNAYNGKMVKRKFIKQGFHENTYNGACASKYERNNSRKRKSDHLGGKKASKNVAYEDKSKRHCWPREKDQQQQVETDKKRINDSLEVNAEMTKFVGQNGGKGNYDPKKNATAPAASGSTKCDENSNMLSPKCSKTIASSSTPKLSEGSMDMDLESDKQSDVDGCTERGILQHLPVTHTERNVQLKESDNLAQSEALRQDCLILWRSRQLRKASAAKADKIVKANQQQTGRRSKVSTGRRVMNGRPAAFATSESDNEDDTALGCSDRFSSATSSDGLQKCGEGRANKKIERPLKFHSNSKCNKIPQNVTAEKGLECSLKLPPEANPLELLQPKEKEKHLNRKQLSTDHPDAKVLNSCSDTSKVDQAAVCHCDDGAHQNISQQETNNADRNKEKLGVKCEKKAEGHGAKWVEQYTGADPTLLDQEAVARCSMNVNLKVNALETPNHESGSTPFHGSILDRGTANMCQKKPINRASESYCRDFKNWLDGNDRRDNQQETMDHNILRRNQVCSVMADLENVLNEKDTKDSEPQALRVESTSNRWITTEDCTYNTIHSGAAKQGDGIPCPSIPDLNCSPSMISNEDFAAPEELVCQDGFKPQNVTKSLSASLTGPIAKEEHHEQVKEEQHQQAEANQIIREVYKKEGTSEVATQLEISESNTGPPQRSAVEESSAPMDLFKCALCEFVKNFIKPLWDNGVLSREVHKIVVKKAVEKVAGAWASNAPSTELAISRILSDEAKNIEKLVQGYLNMYVGREVLKKIMPDIS</sequence>
<dbReference type="Gramene" id="TKV92779">
    <property type="protein sequence ID" value="TKV92779"/>
    <property type="gene ID" value="SEVIR_9G182800v2"/>
</dbReference>
<feature type="region of interest" description="Disordered" evidence="1">
    <location>
        <begin position="36"/>
        <end position="57"/>
    </location>
</feature>
<feature type="compositionally biased region" description="Basic and acidic residues" evidence="1">
    <location>
        <begin position="320"/>
        <end position="343"/>
    </location>
</feature>
<dbReference type="EMBL" id="CM016560">
    <property type="protein sequence ID" value="TKV92779.1"/>
    <property type="molecule type" value="Genomic_DNA"/>
</dbReference>
<accession>A0A4U6SV94</accession>
<dbReference type="InterPro" id="IPR052650">
    <property type="entry name" value="Zinc_finger_CCCH"/>
</dbReference>
<feature type="region of interest" description="Disordered" evidence="1">
    <location>
        <begin position="297"/>
        <end position="343"/>
    </location>
</feature>
<dbReference type="Proteomes" id="UP000298652">
    <property type="component" value="Chromosome 9"/>
</dbReference>
<proteinExistence type="predicted"/>
<reference evidence="2" key="1">
    <citation type="submission" date="2019-03" db="EMBL/GenBank/DDBJ databases">
        <title>WGS assembly of Setaria viridis.</title>
        <authorList>
            <person name="Huang P."/>
            <person name="Jenkins J."/>
            <person name="Grimwood J."/>
            <person name="Barry K."/>
            <person name="Healey A."/>
            <person name="Mamidi S."/>
            <person name="Sreedasyam A."/>
            <person name="Shu S."/>
            <person name="Feldman M."/>
            <person name="Wu J."/>
            <person name="Yu Y."/>
            <person name="Chen C."/>
            <person name="Johnson J."/>
            <person name="Rokhsar D."/>
            <person name="Baxter I."/>
            <person name="Schmutz J."/>
            <person name="Brutnell T."/>
            <person name="Kellogg E."/>
        </authorList>
    </citation>
    <scope>NUCLEOTIDE SEQUENCE [LARGE SCALE GENOMIC DNA]</scope>
</reference>
<feature type="region of interest" description="Disordered" evidence="1">
    <location>
        <begin position="362"/>
        <end position="414"/>
    </location>
</feature>
<keyword evidence="3" id="KW-1185">Reference proteome</keyword>
<feature type="compositionally biased region" description="Polar residues" evidence="1">
    <location>
        <begin position="382"/>
        <end position="394"/>
    </location>
</feature>
<gene>
    <name evidence="2" type="ORF">SEVIR_9G182800v2</name>
</gene>
<feature type="compositionally biased region" description="Polar residues" evidence="1">
    <location>
        <begin position="532"/>
        <end position="541"/>
    </location>
</feature>
<evidence type="ECO:0000313" key="2">
    <source>
        <dbReference type="EMBL" id="TKV92779.1"/>
    </source>
</evidence>
<name>A0A4U6SV94_SETVI</name>
<feature type="region of interest" description="Disordered" evidence="1">
    <location>
        <begin position="212"/>
        <end position="233"/>
    </location>
</feature>
<feature type="compositionally biased region" description="Basic and acidic residues" evidence="1">
    <location>
        <begin position="223"/>
        <end position="233"/>
    </location>
</feature>
<dbReference type="OMA" id="MFNISDH"/>
<organism evidence="2 3">
    <name type="scientific">Setaria viridis</name>
    <name type="common">Green bristlegrass</name>
    <name type="synonym">Setaria italica subsp. viridis</name>
    <dbReference type="NCBI Taxonomy" id="4556"/>
    <lineage>
        <taxon>Eukaryota</taxon>
        <taxon>Viridiplantae</taxon>
        <taxon>Streptophyta</taxon>
        <taxon>Embryophyta</taxon>
        <taxon>Tracheophyta</taxon>
        <taxon>Spermatophyta</taxon>
        <taxon>Magnoliopsida</taxon>
        <taxon>Liliopsida</taxon>
        <taxon>Poales</taxon>
        <taxon>Poaceae</taxon>
        <taxon>PACMAD clade</taxon>
        <taxon>Panicoideae</taxon>
        <taxon>Panicodae</taxon>
        <taxon>Paniceae</taxon>
        <taxon>Cenchrinae</taxon>
        <taxon>Setaria</taxon>
    </lineage>
</organism>
<dbReference type="AlphaFoldDB" id="A0A4U6SV94"/>
<dbReference type="PANTHER" id="PTHR36886">
    <property type="entry name" value="PROTEIN FRIGIDA-ESSENTIAL 1"/>
    <property type="match status" value="1"/>
</dbReference>
<feature type="compositionally biased region" description="Basic and acidic residues" evidence="1">
    <location>
        <begin position="37"/>
        <end position="53"/>
    </location>
</feature>
<feature type="compositionally biased region" description="Basic residues" evidence="1">
    <location>
        <begin position="302"/>
        <end position="316"/>
    </location>
</feature>